<keyword evidence="4" id="KW-1185">Reference proteome</keyword>
<dbReference type="PROSITE" id="PS50846">
    <property type="entry name" value="HMA_2"/>
    <property type="match status" value="1"/>
</dbReference>
<dbReference type="InterPro" id="IPR006121">
    <property type="entry name" value="HMA_dom"/>
</dbReference>
<dbReference type="InterPro" id="IPR036163">
    <property type="entry name" value="HMA_dom_sf"/>
</dbReference>
<dbReference type="PROSITE" id="PS01047">
    <property type="entry name" value="HMA_1"/>
    <property type="match status" value="1"/>
</dbReference>
<comment type="caution">
    <text evidence="3">The sequence shown here is derived from an EMBL/GenBank/DDBJ whole genome shotgun (WGS) entry which is preliminary data.</text>
</comment>
<dbReference type="RefSeq" id="WP_087200709.1">
    <property type="nucleotide sequence ID" value="NZ_CP173660.1"/>
</dbReference>
<sequence length="120" mass="12709">MADIIILLIVLVVIIFAVKGTIKHFKGEGPCCGGGGKGLVDSTKKTLEHPEIGEKTVKISGMHCDHCVSSVTAAINKIDGAVAKVNLKKEEAVVSYDRQISDDEIRNAVEDAGFTVVSIC</sequence>
<evidence type="ECO:0000313" key="4">
    <source>
        <dbReference type="Proteomes" id="UP000779049"/>
    </source>
</evidence>
<organism evidence="3 4">
    <name type="scientific">Sellimonas caecigallum</name>
    <dbReference type="NCBI Taxonomy" id="2592333"/>
    <lineage>
        <taxon>Bacteria</taxon>
        <taxon>Bacillati</taxon>
        <taxon>Bacillota</taxon>
        <taxon>Clostridia</taxon>
        <taxon>Lachnospirales</taxon>
        <taxon>Lachnospiraceae</taxon>
        <taxon>Sellimonas</taxon>
    </lineage>
</organism>
<protein>
    <submittedName>
        <fullName evidence="3">Heavy-metal-associated domain-containing protein</fullName>
    </submittedName>
</protein>
<accession>A0ABS7L5U6</accession>
<dbReference type="EMBL" id="VIRV01000005">
    <property type="protein sequence ID" value="MBY0758420.1"/>
    <property type="molecule type" value="Genomic_DNA"/>
</dbReference>
<dbReference type="Pfam" id="PF00403">
    <property type="entry name" value="HMA"/>
    <property type="match status" value="1"/>
</dbReference>
<dbReference type="CDD" id="cd00371">
    <property type="entry name" value="HMA"/>
    <property type="match status" value="1"/>
</dbReference>
<evidence type="ECO:0000256" key="1">
    <source>
        <dbReference type="ARBA" id="ARBA00022723"/>
    </source>
</evidence>
<feature type="domain" description="HMA" evidence="2">
    <location>
        <begin position="53"/>
        <end position="117"/>
    </location>
</feature>
<dbReference type="SUPFAM" id="SSF55008">
    <property type="entry name" value="HMA, heavy metal-associated domain"/>
    <property type="match status" value="1"/>
</dbReference>
<proteinExistence type="predicted"/>
<evidence type="ECO:0000313" key="3">
    <source>
        <dbReference type="EMBL" id="MBY0758420.1"/>
    </source>
</evidence>
<dbReference type="Proteomes" id="UP000779049">
    <property type="component" value="Unassembled WGS sequence"/>
</dbReference>
<keyword evidence="1" id="KW-0479">Metal-binding</keyword>
<dbReference type="InterPro" id="IPR017969">
    <property type="entry name" value="Heavy-metal-associated_CS"/>
</dbReference>
<gene>
    <name evidence="3" type="ORF">FLB61_04815</name>
</gene>
<reference evidence="3 4" key="1">
    <citation type="journal article" date="2020" name="New Microbes New Infect">
        <title>Sellimonas caecigallum sp. nov., description and genome sequence of a new member of the Sellimonas genus isolated from the cecum of feral chicken.</title>
        <authorList>
            <person name="Wongkuna S."/>
            <person name="Ghimire S."/>
            <person name="Antony L."/>
            <person name="Chankhamhaengdecha S."/>
            <person name="Janvilisri T."/>
            <person name="Scaria J."/>
        </authorList>
    </citation>
    <scope>NUCLEOTIDE SEQUENCE [LARGE SCALE GENOMIC DNA]</scope>
    <source>
        <strain evidence="3 4">SW451</strain>
    </source>
</reference>
<name>A0ABS7L5U6_9FIRM</name>
<dbReference type="Gene3D" id="3.30.70.100">
    <property type="match status" value="1"/>
</dbReference>
<evidence type="ECO:0000259" key="2">
    <source>
        <dbReference type="PROSITE" id="PS50846"/>
    </source>
</evidence>